<dbReference type="AlphaFoldDB" id="A0A2Z6R0T4"/>
<accession>A0A2Z6R0T4</accession>
<comment type="caution">
    <text evidence="1">The sequence shown here is derived from an EMBL/GenBank/DDBJ whole genome shotgun (WGS) entry which is preliminary data.</text>
</comment>
<gene>
    <name evidence="1" type="ORF">RclHR1_01270002</name>
</gene>
<sequence>MARLDYHKDLILPILLFSRNWSYTGNRFKDSQSTCKVSIRQDRSLLKFIERRKKLISIIMEFYPKFYRKIYIIS</sequence>
<organism evidence="1 2">
    <name type="scientific">Rhizophagus clarus</name>
    <dbReference type="NCBI Taxonomy" id="94130"/>
    <lineage>
        <taxon>Eukaryota</taxon>
        <taxon>Fungi</taxon>
        <taxon>Fungi incertae sedis</taxon>
        <taxon>Mucoromycota</taxon>
        <taxon>Glomeromycotina</taxon>
        <taxon>Glomeromycetes</taxon>
        <taxon>Glomerales</taxon>
        <taxon>Glomeraceae</taxon>
        <taxon>Rhizophagus</taxon>
    </lineage>
</organism>
<evidence type="ECO:0000313" key="1">
    <source>
        <dbReference type="EMBL" id="GBB86256.1"/>
    </source>
</evidence>
<evidence type="ECO:0000313" key="2">
    <source>
        <dbReference type="Proteomes" id="UP000247702"/>
    </source>
</evidence>
<keyword evidence="2" id="KW-1185">Reference proteome</keyword>
<reference evidence="1 2" key="1">
    <citation type="submission" date="2017-11" db="EMBL/GenBank/DDBJ databases">
        <title>The genome of Rhizophagus clarus HR1 reveals common genetic basis of auxotrophy among arbuscular mycorrhizal fungi.</title>
        <authorList>
            <person name="Kobayashi Y."/>
        </authorList>
    </citation>
    <scope>NUCLEOTIDE SEQUENCE [LARGE SCALE GENOMIC DNA]</scope>
    <source>
        <strain evidence="1 2">HR1</strain>
    </source>
</reference>
<protein>
    <submittedName>
        <fullName evidence="1">Uncharacterized protein</fullName>
    </submittedName>
</protein>
<dbReference type="Proteomes" id="UP000247702">
    <property type="component" value="Unassembled WGS sequence"/>
</dbReference>
<name>A0A2Z6R0T4_9GLOM</name>
<dbReference type="EMBL" id="BEXD01000302">
    <property type="protein sequence ID" value="GBB86256.1"/>
    <property type="molecule type" value="Genomic_DNA"/>
</dbReference>
<proteinExistence type="predicted"/>